<dbReference type="EMBL" id="LAZR01047528">
    <property type="protein sequence ID" value="KKK94013.1"/>
    <property type="molecule type" value="Genomic_DNA"/>
</dbReference>
<gene>
    <name evidence="2" type="ORF">LCGC14_2687090</name>
</gene>
<accession>A0A0F8ZJN1</accession>
<comment type="caution">
    <text evidence="2">The sequence shown here is derived from an EMBL/GenBank/DDBJ whole genome shotgun (WGS) entry which is preliminary data.</text>
</comment>
<name>A0A0F8ZJN1_9ZZZZ</name>
<dbReference type="AlphaFoldDB" id="A0A0F8ZJN1"/>
<dbReference type="PROSITE" id="PS50978">
    <property type="entry name" value="NEAT"/>
    <property type="match status" value="1"/>
</dbReference>
<evidence type="ECO:0000313" key="2">
    <source>
        <dbReference type="EMBL" id="KKK94013.1"/>
    </source>
</evidence>
<proteinExistence type="predicted"/>
<reference evidence="2" key="1">
    <citation type="journal article" date="2015" name="Nature">
        <title>Complex archaea that bridge the gap between prokaryotes and eukaryotes.</title>
        <authorList>
            <person name="Spang A."/>
            <person name="Saw J.H."/>
            <person name="Jorgensen S.L."/>
            <person name="Zaremba-Niedzwiedzka K."/>
            <person name="Martijn J."/>
            <person name="Lind A.E."/>
            <person name="van Eijk R."/>
            <person name="Schleper C."/>
            <person name="Guy L."/>
            <person name="Ettema T.J."/>
        </authorList>
    </citation>
    <scope>NUCLEOTIDE SEQUENCE</scope>
</reference>
<evidence type="ECO:0000259" key="1">
    <source>
        <dbReference type="PROSITE" id="PS50978"/>
    </source>
</evidence>
<organism evidence="2">
    <name type="scientific">marine sediment metagenome</name>
    <dbReference type="NCBI Taxonomy" id="412755"/>
    <lineage>
        <taxon>unclassified sequences</taxon>
        <taxon>metagenomes</taxon>
        <taxon>ecological metagenomes</taxon>
    </lineage>
</organism>
<feature type="domain" description="NEAT" evidence="1">
    <location>
        <begin position="1"/>
        <end position="57"/>
    </location>
</feature>
<dbReference type="InterPro" id="IPR006635">
    <property type="entry name" value="NEAT_dom"/>
</dbReference>
<sequence length="57" mass="6746">MRSKVKITRKELISRFGNGSQYWTEFEVTENGITWEITSEEKNGKLYRFLEMKAANV</sequence>
<protein>
    <recommendedName>
        <fullName evidence="1">NEAT domain-containing protein</fullName>
    </recommendedName>
</protein>